<sequence length="79" mass="8711">MTPPKVTCRQCGHNAHSESLGCPSCLPGTGCGPEPELPEDWPRIIGDGPAYDMRDFTLGPEEFICAECRLVHRRNQECP</sequence>
<keyword evidence="2" id="KW-1185">Reference proteome</keyword>
<dbReference type="GeneID" id="40090818"/>
<proteinExistence type="predicted"/>
<name>G1BLD8_9CAUD</name>
<dbReference type="Proteomes" id="UP000221672">
    <property type="component" value="Segment"/>
</dbReference>
<dbReference type="KEGG" id="vg:40090818"/>
<protein>
    <submittedName>
        <fullName evidence="1">Uncharacterized protein</fullName>
    </submittedName>
</protein>
<gene>
    <name evidence="1" type="primary">81</name>
    <name evidence="1" type="ORF">CHRISNMICH_81</name>
</gene>
<organism evidence="1 2">
    <name type="scientific">Mycobacterium phage ChrisnMich</name>
    <dbReference type="NCBI Taxonomy" id="1034130"/>
    <lineage>
        <taxon>Viruses</taxon>
        <taxon>Duplodnaviria</taxon>
        <taxon>Heunggongvirae</taxon>
        <taxon>Uroviricota</taxon>
        <taxon>Caudoviricetes</taxon>
        <taxon>Bclasvirinae</taxon>
        <taxon>Coopervirus</taxon>
        <taxon>Coopervirus chrisnmich</taxon>
    </lineage>
</organism>
<dbReference type="RefSeq" id="YP_009614404.1">
    <property type="nucleotide sequence ID" value="NC_042034.1"/>
</dbReference>
<dbReference type="EMBL" id="JF704094">
    <property type="protein sequence ID" value="AEJ94662.1"/>
    <property type="molecule type" value="Genomic_DNA"/>
</dbReference>
<dbReference type="OrthoDB" id="21379at10239"/>
<reference evidence="1 2" key="1">
    <citation type="journal article" date="2012" name="J. Virol.">
        <title>Complete Genome Sequences of 138 Mycobacteriophages.</title>
        <authorList>
            <consortium name="the Science Education Alliance Phage Hunters Advancing Genomics and Evolutionary Science Program"/>
            <consortium name="the KwaZulu-Natal Research Institute for Tuberculosis and HIV Mycobacterial Genetics Course Students"/>
            <consortium name="the Phage Hunters Integrating Research and Education Program"/>
            <person name="Hatfull G.F."/>
        </authorList>
    </citation>
    <scope>NUCLEOTIDE SEQUENCE [LARGE SCALE GENOMIC DNA]</scope>
    <source>
        <strain evidence="2">ChrisnMich</strain>
    </source>
</reference>
<evidence type="ECO:0000313" key="2">
    <source>
        <dbReference type="Proteomes" id="UP000221672"/>
    </source>
</evidence>
<accession>G1BLD8</accession>
<evidence type="ECO:0000313" key="1">
    <source>
        <dbReference type="EMBL" id="AEJ94662.1"/>
    </source>
</evidence>